<evidence type="ECO:0000313" key="3">
    <source>
        <dbReference type="EMBL" id="MEK0170055.1"/>
    </source>
</evidence>
<evidence type="ECO:0000313" key="4">
    <source>
        <dbReference type="Proteomes" id="UP001370299"/>
    </source>
</evidence>
<gene>
    <name evidence="3" type="ORF">WMN62_01080</name>
</gene>
<evidence type="ECO:0000259" key="2">
    <source>
        <dbReference type="SMART" id="SM00347"/>
    </source>
</evidence>
<accession>A0ABU8Y5F1</accession>
<dbReference type="InterPro" id="IPR039422">
    <property type="entry name" value="MarR/SlyA-like"/>
</dbReference>
<proteinExistence type="predicted"/>
<keyword evidence="4" id="KW-1185">Reference proteome</keyword>
<comment type="caution">
    <text evidence="3">The sequence shown here is derived from an EMBL/GenBank/DDBJ whole genome shotgun (WGS) entry which is preliminary data.</text>
</comment>
<organism evidence="3 4">
    <name type="scientific">Curtobacterium citreum</name>
    <dbReference type="NCBI Taxonomy" id="2036"/>
    <lineage>
        <taxon>Bacteria</taxon>
        <taxon>Bacillati</taxon>
        <taxon>Actinomycetota</taxon>
        <taxon>Actinomycetes</taxon>
        <taxon>Micrococcales</taxon>
        <taxon>Microbacteriaceae</taxon>
        <taxon>Curtobacterium</taxon>
    </lineage>
</organism>
<dbReference type="Proteomes" id="UP001370299">
    <property type="component" value="Unassembled WGS sequence"/>
</dbReference>
<feature type="domain" description="HTH marR-type" evidence="2">
    <location>
        <begin position="26"/>
        <end position="128"/>
    </location>
</feature>
<dbReference type="Gene3D" id="1.10.10.10">
    <property type="entry name" value="Winged helix-like DNA-binding domain superfamily/Winged helix DNA-binding domain"/>
    <property type="match status" value="1"/>
</dbReference>
<feature type="region of interest" description="Disordered" evidence="1">
    <location>
        <begin position="142"/>
        <end position="163"/>
    </location>
</feature>
<feature type="region of interest" description="Disordered" evidence="1">
    <location>
        <begin position="80"/>
        <end position="100"/>
    </location>
</feature>
<reference evidence="3 4" key="1">
    <citation type="submission" date="2024-03" db="EMBL/GenBank/DDBJ databases">
        <title>Whole genomes of four grape xylem sap localized bacterial endophytes.</title>
        <authorList>
            <person name="Kumar G."/>
            <person name="Savka M.A."/>
        </authorList>
    </citation>
    <scope>NUCLEOTIDE SEQUENCE [LARGE SCALE GENOMIC DNA]</scope>
    <source>
        <strain evidence="3 4">RIT_GXS8</strain>
    </source>
</reference>
<name>A0ABU8Y5F1_9MICO</name>
<dbReference type="InterPro" id="IPR036388">
    <property type="entry name" value="WH-like_DNA-bd_sf"/>
</dbReference>
<dbReference type="EMBL" id="JBBLYY010000009">
    <property type="protein sequence ID" value="MEK0170055.1"/>
    <property type="molecule type" value="Genomic_DNA"/>
</dbReference>
<protein>
    <submittedName>
        <fullName evidence="3">MarR family winged helix-turn-helix transcriptional regulator</fullName>
    </submittedName>
</protein>
<dbReference type="SUPFAM" id="SSF46785">
    <property type="entry name" value="Winged helix' DNA-binding domain"/>
    <property type="match status" value="1"/>
</dbReference>
<dbReference type="RefSeq" id="WP_123310120.1">
    <property type="nucleotide sequence ID" value="NZ_JBBKAP010000003.1"/>
</dbReference>
<dbReference type="PANTHER" id="PTHR33164:SF99">
    <property type="entry name" value="MARR FAMILY REGULATORY PROTEIN"/>
    <property type="match status" value="1"/>
</dbReference>
<dbReference type="SMART" id="SM00347">
    <property type="entry name" value="HTH_MARR"/>
    <property type="match status" value="1"/>
</dbReference>
<dbReference type="InterPro" id="IPR000835">
    <property type="entry name" value="HTH_MarR-typ"/>
</dbReference>
<sequence>MSDGELATWQRLQVVTERLRRRVGAGLRADADLSDAEFTVLAHLVDAGGEARPTACAAAIGWDSSRLAHQLRRLERRGLVERRSGPDGDARGSTSAITATGRTTHRAAVGAHLRAAATWFGDALDDDQLAALDDALQTLADHMRRLDGDGPGDGRPEEQEHEE</sequence>
<feature type="compositionally biased region" description="Basic and acidic residues" evidence="1">
    <location>
        <begin position="80"/>
        <end position="90"/>
    </location>
</feature>
<evidence type="ECO:0000256" key="1">
    <source>
        <dbReference type="SAM" id="MobiDB-lite"/>
    </source>
</evidence>
<dbReference type="PANTHER" id="PTHR33164">
    <property type="entry name" value="TRANSCRIPTIONAL REGULATOR, MARR FAMILY"/>
    <property type="match status" value="1"/>
</dbReference>
<dbReference type="InterPro" id="IPR036390">
    <property type="entry name" value="WH_DNA-bd_sf"/>
</dbReference>